<accession>A0A0M0JTY4</accession>
<name>A0A0M0JTY4_9EUKA</name>
<dbReference type="EMBL" id="JWZX01002353">
    <property type="protein sequence ID" value="KOO29812.1"/>
    <property type="molecule type" value="Genomic_DNA"/>
</dbReference>
<comment type="caution">
    <text evidence="3">The sequence shown here is derived from an EMBL/GenBank/DDBJ whole genome shotgun (WGS) entry which is preliminary data.</text>
</comment>
<dbReference type="Proteomes" id="UP000037460">
    <property type="component" value="Unassembled WGS sequence"/>
</dbReference>
<evidence type="ECO:0000313" key="4">
    <source>
        <dbReference type="Proteomes" id="UP000037460"/>
    </source>
</evidence>
<keyword evidence="4" id="KW-1185">Reference proteome</keyword>
<dbReference type="OrthoDB" id="10462221at2759"/>
<evidence type="ECO:0000259" key="2">
    <source>
        <dbReference type="PROSITE" id="PS50802"/>
    </source>
</evidence>
<reference evidence="4" key="1">
    <citation type="journal article" date="2015" name="PLoS Genet.">
        <title>Genome Sequence and Transcriptome Analyses of Chrysochromulina tobin: Metabolic Tools for Enhanced Algal Fitness in the Prominent Order Prymnesiales (Haptophyceae).</title>
        <authorList>
            <person name="Hovde B.T."/>
            <person name="Deodato C.R."/>
            <person name="Hunsperger H.M."/>
            <person name="Ryken S.A."/>
            <person name="Yost W."/>
            <person name="Jha R.K."/>
            <person name="Patterson J."/>
            <person name="Monnat R.J. Jr."/>
            <person name="Barlow S.B."/>
            <person name="Starkenburg S.R."/>
            <person name="Cattolico R.A."/>
        </authorList>
    </citation>
    <scope>NUCLEOTIDE SEQUENCE</scope>
    <source>
        <strain evidence="4">CCMP291</strain>
    </source>
</reference>
<feature type="region of interest" description="Disordered" evidence="1">
    <location>
        <begin position="177"/>
        <end position="211"/>
    </location>
</feature>
<proteinExistence type="predicted"/>
<dbReference type="InterPro" id="IPR003323">
    <property type="entry name" value="OTU_dom"/>
</dbReference>
<feature type="compositionally biased region" description="Basic and acidic residues" evidence="1">
    <location>
        <begin position="190"/>
        <end position="211"/>
    </location>
</feature>
<evidence type="ECO:0000256" key="1">
    <source>
        <dbReference type="SAM" id="MobiDB-lite"/>
    </source>
</evidence>
<protein>
    <recommendedName>
        <fullName evidence="2">OTU domain-containing protein</fullName>
    </recommendedName>
</protein>
<feature type="domain" description="OTU" evidence="2">
    <location>
        <begin position="1"/>
        <end position="168"/>
    </location>
</feature>
<dbReference type="CDD" id="cd22744">
    <property type="entry name" value="OTU"/>
    <property type="match status" value="1"/>
</dbReference>
<gene>
    <name evidence="3" type="ORF">Ctob_015054</name>
</gene>
<evidence type="ECO:0000313" key="3">
    <source>
        <dbReference type="EMBL" id="KOO29812.1"/>
    </source>
</evidence>
<sequence>MRSVPASGDCFYDAMHLALPPSGRPDALADAGAMRDTVAESITGEILALMRMYAEAGVEGFEWLTNHRAPTTLEEVRAFARRRGTDTGAGQCLWADEHALQVVASLANVRLLVYDEQAPAPGSRSGRARGEAGGAADARFVSVGDVPSGRVVILHRSRRQHYSPVFLDGKGVLEVSELPPTTRARWPGLGREEAASSAPKGDDDGKKRKRS</sequence>
<dbReference type="PROSITE" id="PS50802">
    <property type="entry name" value="OTU"/>
    <property type="match status" value="1"/>
</dbReference>
<organism evidence="3 4">
    <name type="scientific">Chrysochromulina tobinii</name>
    <dbReference type="NCBI Taxonomy" id="1460289"/>
    <lineage>
        <taxon>Eukaryota</taxon>
        <taxon>Haptista</taxon>
        <taxon>Haptophyta</taxon>
        <taxon>Prymnesiophyceae</taxon>
        <taxon>Prymnesiales</taxon>
        <taxon>Chrysochromulinaceae</taxon>
        <taxon>Chrysochromulina</taxon>
    </lineage>
</organism>
<dbReference type="AlphaFoldDB" id="A0A0M0JTY4"/>